<dbReference type="Pfam" id="PF08781">
    <property type="entry name" value="DP"/>
    <property type="match status" value="1"/>
</dbReference>
<evidence type="ECO:0000259" key="11">
    <source>
        <dbReference type="SMART" id="SM01372"/>
    </source>
</evidence>
<name>B3MDQ9_DROAN</name>
<dbReference type="InParanoid" id="B3MDQ9"/>
<dbReference type="GO" id="GO:0051726">
    <property type="term" value="P:regulation of cell cycle"/>
    <property type="evidence" value="ECO:0007669"/>
    <property type="project" value="EnsemblMetazoa"/>
</dbReference>
<dbReference type="GO" id="GO:0010628">
    <property type="term" value="P:positive regulation of gene expression"/>
    <property type="evidence" value="ECO:0007669"/>
    <property type="project" value="EnsemblMetazoa"/>
</dbReference>
<dbReference type="PANTHER" id="PTHR12548:SF9">
    <property type="entry name" value="TRANSCRIPTION FACTOR DP"/>
    <property type="match status" value="1"/>
</dbReference>
<dbReference type="EMBL" id="CH902619">
    <property type="protein sequence ID" value="EDV36444.1"/>
    <property type="molecule type" value="Genomic_DNA"/>
</dbReference>
<dbReference type="PANTHER" id="PTHR12548">
    <property type="entry name" value="TRANSCRIPTION FACTOR DP"/>
    <property type="match status" value="1"/>
</dbReference>
<keyword evidence="6 7" id="KW-0539">Nucleus</keyword>
<dbReference type="GO" id="GO:0035189">
    <property type="term" value="C:Rb-E2F complex"/>
    <property type="evidence" value="ECO:0007669"/>
    <property type="project" value="EnsemblMetazoa"/>
</dbReference>
<keyword evidence="13" id="KW-1185">Reference proteome</keyword>
<keyword evidence="3 7" id="KW-0805">Transcription regulation</keyword>
<dbReference type="OrthoDB" id="552115at2759"/>
<evidence type="ECO:0000256" key="5">
    <source>
        <dbReference type="ARBA" id="ARBA00023163"/>
    </source>
</evidence>
<feature type="domain" description="E2F/DP family winged-helix DNA-binding" evidence="11">
    <location>
        <begin position="164"/>
        <end position="242"/>
    </location>
</feature>
<feature type="region of interest" description="Disordered" evidence="9">
    <location>
        <begin position="92"/>
        <end position="117"/>
    </location>
</feature>
<dbReference type="FunFam" id="1.20.140.80:FF:000005">
    <property type="entry name" value="Transcription factor"/>
    <property type="match status" value="1"/>
</dbReference>
<feature type="compositionally biased region" description="Low complexity" evidence="9">
    <location>
        <begin position="146"/>
        <end position="155"/>
    </location>
</feature>
<evidence type="ECO:0000256" key="1">
    <source>
        <dbReference type="ARBA" id="ARBA00004123"/>
    </source>
</evidence>
<dbReference type="InterPro" id="IPR038168">
    <property type="entry name" value="TF_DP_C_sf"/>
</dbReference>
<evidence type="ECO:0000259" key="10">
    <source>
        <dbReference type="SMART" id="SM01138"/>
    </source>
</evidence>
<dbReference type="GO" id="GO:0000977">
    <property type="term" value="F:RNA polymerase II transcription regulatory region sequence-specific DNA binding"/>
    <property type="evidence" value="ECO:0007669"/>
    <property type="project" value="TreeGrafter"/>
</dbReference>
<dbReference type="SUPFAM" id="SSF46785">
    <property type="entry name" value="Winged helix' DNA-binding domain"/>
    <property type="match status" value="1"/>
</dbReference>
<dbReference type="InterPro" id="IPR037241">
    <property type="entry name" value="E2F-DP_heterodim"/>
</dbReference>
<feature type="compositionally biased region" description="Polar residues" evidence="9">
    <location>
        <begin position="92"/>
        <end position="108"/>
    </location>
</feature>
<evidence type="ECO:0000256" key="6">
    <source>
        <dbReference type="ARBA" id="ARBA00023242"/>
    </source>
</evidence>
<dbReference type="FunFam" id="1.10.10.10:FF:000047">
    <property type="entry name" value="Transcription factor"/>
    <property type="match status" value="1"/>
</dbReference>
<dbReference type="CTD" id="13450"/>
<evidence type="ECO:0000256" key="8">
    <source>
        <dbReference type="RuleBase" id="RU003796"/>
    </source>
</evidence>
<dbReference type="Proteomes" id="UP000007801">
    <property type="component" value="Unassembled WGS sequence"/>
</dbReference>
<dbReference type="GO" id="GO:0140297">
    <property type="term" value="F:DNA-binding transcription factor binding"/>
    <property type="evidence" value="ECO:0007669"/>
    <property type="project" value="EnsemblMetazoa"/>
</dbReference>
<keyword evidence="4 7" id="KW-0238">DNA-binding</keyword>
<dbReference type="STRING" id="7217.B3MDQ9"/>
<evidence type="ECO:0000256" key="9">
    <source>
        <dbReference type="SAM" id="MobiDB-lite"/>
    </source>
</evidence>
<dbReference type="InterPro" id="IPR015648">
    <property type="entry name" value="Transcrpt_fac_DP"/>
</dbReference>
<dbReference type="InterPro" id="IPR014889">
    <property type="entry name" value="Transc_factor_DP_C"/>
</dbReference>
<sequence>MAHNSATASGTVKADEVNFFFRDEHGQIAKMLKPAHIKTELEGGGKVLYATSSTARNSGSGGIGNVGRMGAFSQMGPNKQGQFIRIQDNGQSIPKTENTSYTTVSSQKSGSGGNGMYDGGDRYVKYTPNNPMKIKSKLHAIQSNSLHSLSGSSSSVQRKRKPDKAGKGLRHFSMKVCEKVEEKGKTTYNEVADDLVSEEMKNNAYDNNCDQKNIRRRVYDALNVLMAINVISKDKKEIRWIGLPANSAEQFLALEEENMLRRERIKQKREMLRELIMQHAAFKGLVERNKRNESQGMVPSPNSSIQLPFIIVNTHKSTKINCSVTNDKSEYIFKFDKAFEMHDDIEVLKRMGLLQGLDKGECTPENIERVKSYVPPNLAKYVEAYGTGKTGDAMYESDDEGHDFNGYLESGNDSQSFTQHSSQHTNDGEYKLELDDDELEDDID</sequence>
<dbReference type="AlphaFoldDB" id="B3MDQ9"/>
<dbReference type="KEGG" id="dan:6494807"/>
<feature type="compositionally biased region" description="Acidic residues" evidence="9">
    <location>
        <begin position="434"/>
        <end position="444"/>
    </location>
</feature>
<proteinExistence type="inferred from homology"/>
<dbReference type="SUPFAM" id="SSF144074">
    <property type="entry name" value="E2F-DP heterodimerization region"/>
    <property type="match status" value="1"/>
</dbReference>
<evidence type="ECO:0000256" key="3">
    <source>
        <dbReference type="ARBA" id="ARBA00023015"/>
    </source>
</evidence>
<evidence type="ECO:0000256" key="2">
    <source>
        <dbReference type="ARBA" id="ARBA00010940"/>
    </source>
</evidence>
<protein>
    <recommendedName>
        <fullName evidence="7">Transcription factor</fullName>
    </recommendedName>
</protein>
<dbReference type="CDD" id="cd14458">
    <property type="entry name" value="DP_DD"/>
    <property type="match status" value="1"/>
</dbReference>
<feature type="domain" description="Transcription factor DP C-terminal" evidence="10">
    <location>
        <begin position="249"/>
        <end position="392"/>
    </location>
</feature>
<feature type="region of interest" description="Disordered" evidence="9">
    <location>
        <begin position="146"/>
        <end position="167"/>
    </location>
</feature>
<dbReference type="HOGENOM" id="CLU_039874_3_2_1"/>
<dbReference type="PIRSF" id="PIRSF009404">
    <property type="entry name" value="Transcription_factor_DP"/>
    <property type="match status" value="1"/>
</dbReference>
<comment type="similarity">
    <text evidence="2 7 8">Belongs to the E2F/DP family.</text>
</comment>
<evidence type="ECO:0000256" key="7">
    <source>
        <dbReference type="PIRNR" id="PIRNR009404"/>
    </source>
</evidence>
<dbReference type="GeneID" id="6494807"/>
<evidence type="ECO:0000256" key="4">
    <source>
        <dbReference type="ARBA" id="ARBA00023125"/>
    </source>
</evidence>
<reference evidence="12 13" key="1">
    <citation type="journal article" date="2007" name="Nature">
        <title>Evolution of genes and genomes on the Drosophila phylogeny.</title>
        <authorList>
            <consortium name="Drosophila 12 Genomes Consortium"/>
            <person name="Clark A.G."/>
            <person name="Eisen M.B."/>
            <person name="Smith D.R."/>
            <person name="Bergman C.M."/>
            <person name="Oliver B."/>
            <person name="Markow T.A."/>
            <person name="Kaufman T.C."/>
            <person name="Kellis M."/>
            <person name="Gelbart W."/>
            <person name="Iyer V.N."/>
            <person name="Pollard D.A."/>
            <person name="Sackton T.B."/>
            <person name="Larracuente A.M."/>
            <person name="Singh N.D."/>
            <person name="Abad J.P."/>
            <person name="Abt D.N."/>
            <person name="Adryan B."/>
            <person name="Aguade M."/>
            <person name="Akashi H."/>
            <person name="Anderson W.W."/>
            <person name="Aquadro C.F."/>
            <person name="Ardell D.H."/>
            <person name="Arguello R."/>
            <person name="Artieri C.G."/>
            <person name="Barbash D.A."/>
            <person name="Barker D."/>
            <person name="Barsanti P."/>
            <person name="Batterham P."/>
            <person name="Batzoglou S."/>
            <person name="Begun D."/>
            <person name="Bhutkar A."/>
            <person name="Blanco E."/>
            <person name="Bosak S.A."/>
            <person name="Bradley R.K."/>
            <person name="Brand A.D."/>
            <person name="Brent M.R."/>
            <person name="Brooks A.N."/>
            <person name="Brown R.H."/>
            <person name="Butlin R.K."/>
            <person name="Caggese C."/>
            <person name="Calvi B.R."/>
            <person name="Bernardo de Carvalho A."/>
            <person name="Caspi A."/>
            <person name="Castrezana S."/>
            <person name="Celniker S.E."/>
            <person name="Chang J.L."/>
            <person name="Chapple C."/>
            <person name="Chatterji S."/>
            <person name="Chinwalla A."/>
            <person name="Civetta A."/>
            <person name="Clifton S.W."/>
            <person name="Comeron J.M."/>
            <person name="Costello J.C."/>
            <person name="Coyne J.A."/>
            <person name="Daub J."/>
            <person name="David R.G."/>
            <person name="Delcher A.L."/>
            <person name="Delehaunty K."/>
            <person name="Do C.B."/>
            <person name="Ebling H."/>
            <person name="Edwards K."/>
            <person name="Eickbush T."/>
            <person name="Evans J.D."/>
            <person name="Filipski A."/>
            <person name="Findeiss S."/>
            <person name="Freyhult E."/>
            <person name="Fulton L."/>
            <person name="Fulton R."/>
            <person name="Garcia A.C."/>
            <person name="Gardiner A."/>
            <person name="Garfield D.A."/>
            <person name="Garvin B.E."/>
            <person name="Gibson G."/>
            <person name="Gilbert D."/>
            <person name="Gnerre S."/>
            <person name="Godfrey J."/>
            <person name="Good R."/>
            <person name="Gotea V."/>
            <person name="Gravely B."/>
            <person name="Greenberg A.J."/>
            <person name="Griffiths-Jones S."/>
            <person name="Gross S."/>
            <person name="Guigo R."/>
            <person name="Gustafson E.A."/>
            <person name="Haerty W."/>
            <person name="Hahn M.W."/>
            <person name="Halligan D.L."/>
            <person name="Halpern A.L."/>
            <person name="Halter G.M."/>
            <person name="Han M.V."/>
            <person name="Heger A."/>
            <person name="Hillier L."/>
            <person name="Hinrichs A.S."/>
            <person name="Holmes I."/>
            <person name="Hoskins R.A."/>
            <person name="Hubisz M.J."/>
            <person name="Hultmark D."/>
            <person name="Huntley M.A."/>
            <person name="Jaffe D.B."/>
            <person name="Jagadeeshan S."/>
            <person name="Jeck W.R."/>
            <person name="Johnson J."/>
            <person name="Jones C.D."/>
            <person name="Jordan W.C."/>
            <person name="Karpen G.H."/>
            <person name="Kataoka E."/>
            <person name="Keightley P.D."/>
            <person name="Kheradpour P."/>
            <person name="Kirkness E.F."/>
            <person name="Koerich L.B."/>
            <person name="Kristiansen K."/>
            <person name="Kudrna D."/>
            <person name="Kulathinal R.J."/>
            <person name="Kumar S."/>
            <person name="Kwok R."/>
            <person name="Lander E."/>
            <person name="Langley C.H."/>
            <person name="Lapoint R."/>
            <person name="Lazzaro B.P."/>
            <person name="Lee S.J."/>
            <person name="Levesque L."/>
            <person name="Li R."/>
            <person name="Lin C.F."/>
            <person name="Lin M.F."/>
            <person name="Lindblad-Toh K."/>
            <person name="Llopart A."/>
            <person name="Long M."/>
            <person name="Low L."/>
            <person name="Lozovsky E."/>
            <person name="Lu J."/>
            <person name="Luo M."/>
            <person name="Machado C.A."/>
            <person name="Makalowski W."/>
            <person name="Marzo M."/>
            <person name="Matsuda M."/>
            <person name="Matzkin L."/>
            <person name="McAllister B."/>
            <person name="McBride C.S."/>
            <person name="McKernan B."/>
            <person name="McKernan K."/>
            <person name="Mendez-Lago M."/>
            <person name="Minx P."/>
            <person name="Mollenhauer M.U."/>
            <person name="Montooth K."/>
            <person name="Mount S.M."/>
            <person name="Mu X."/>
            <person name="Myers E."/>
            <person name="Negre B."/>
            <person name="Newfeld S."/>
            <person name="Nielsen R."/>
            <person name="Noor M.A."/>
            <person name="O'Grady P."/>
            <person name="Pachter L."/>
            <person name="Papaceit M."/>
            <person name="Parisi M.J."/>
            <person name="Parisi M."/>
            <person name="Parts L."/>
            <person name="Pedersen J.S."/>
            <person name="Pesole G."/>
            <person name="Phillippy A.M."/>
            <person name="Ponting C.P."/>
            <person name="Pop M."/>
            <person name="Porcelli D."/>
            <person name="Powell J.R."/>
            <person name="Prohaska S."/>
            <person name="Pruitt K."/>
            <person name="Puig M."/>
            <person name="Quesneville H."/>
            <person name="Ram K.R."/>
            <person name="Rand D."/>
            <person name="Rasmussen M.D."/>
            <person name="Reed L.K."/>
            <person name="Reenan R."/>
            <person name="Reily A."/>
            <person name="Remington K.A."/>
            <person name="Rieger T.T."/>
            <person name="Ritchie M.G."/>
            <person name="Robin C."/>
            <person name="Rogers Y.H."/>
            <person name="Rohde C."/>
            <person name="Rozas J."/>
            <person name="Rubenfield M.J."/>
            <person name="Ruiz A."/>
            <person name="Russo S."/>
            <person name="Salzberg S.L."/>
            <person name="Sanchez-Gracia A."/>
            <person name="Saranga D.J."/>
            <person name="Sato H."/>
            <person name="Schaeffer S.W."/>
            <person name="Schatz M.C."/>
            <person name="Schlenke T."/>
            <person name="Schwartz R."/>
            <person name="Segarra C."/>
            <person name="Singh R.S."/>
            <person name="Sirot L."/>
            <person name="Sirota M."/>
            <person name="Sisneros N.B."/>
            <person name="Smith C.D."/>
            <person name="Smith T.F."/>
            <person name="Spieth J."/>
            <person name="Stage D.E."/>
            <person name="Stark A."/>
            <person name="Stephan W."/>
            <person name="Strausberg R.L."/>
            <person name="Strempel S."/>
            <person name="Sturgill D."/>
            <person name="Sutton G."/>
            <person name="Sutton G.G."/>
            <person name="Tao W."/>
            <person name="Teichmann S."/>
            <person name="Tobari Y.N."/>
            <person name="Tomimura Y."/>
            <person name="Tsolas J.M."/>
            <person name="Valente V.L."/>
            <person name="Venter E."/>
            <person name="Venter J.C."/>
            <person name="Vicario S."/>
            <person name="Vieira F.G."/>
            <person name="Vilella A.J."/>
            <person name="Villasante A."/>
            <person name="Walenz B."/>
            <person name="Wang J."/>
            <person name="Wasserman M."/>
            <person name="Watts T."/>
            <person name="Wilson D."/>
            <person name="Wilson R.K."/>
            <person name="Wing R.A."/>
            <person name="Wolfner M.F."/>
            <person name="Wong A."/>
            <person name="Wong G.K."/>
            <person name="Wu C.I."/>
            <person name="Wu G."/>
            <person name="Yamamoto D."/>
            <person name="Yang H.P."/>
            <person name="Yang S.P."/>
            <person name="Yorke J.A."/>
            <person name="Yoshida K."/>
            <person name="Zdobnov E."/>
            <person name="Zhang P."/>
            <person name="Zhang Y."/>
            <person name="Zimin A.V."/>
            <person name="Baldwin J."/>
            <person name="Abdouelleil A."/>
            <person name="Abdulkadir J."/>
            <person name="Abebe A."/>
            <person name="Abera B."/>
            <person name="Abreu J."/>
            <person name="Acer S.C."/>
            <person name="Aftuck L."/>
            <person name="Alexander A."/>
            <person name="An P."/>
            <person name="Anderson E."/>
            <person name="Anderson S."/>
            <person name="Arachi H."/>
            <person name="Azer M."/>
            <person name="Bachantsang P."/>
            <person name="Barry A."/>
            <person name="Bayul T."/>
            <person name="Berlin A."/>
            <person name="Bessette D."/>
            <person name="Bloom T."/>
            <person name="Blye J."/>
            <person name="Boguslavskiy L."/>
            <person name="Bonnet C."/>
            <person name="Boukhgalter B."/>
            <person name="Bourzgui I."/>
            <person name="Brown A."/>
            <person name="Cahill P."/>
            <person name="Channer S."/>
            <person name="Cheshatsang Y."/>
            <person name="Chuda L."/>
            <person name="Citroen M."/>
            <person name="Collymore A."/>
            <person name="Cooke P."/>
            <person name="Costello M."/>
            <person name="D'Aco K."/>
            <person name="Daza R."/>
            <person name="De Haan G."/>
            <person name="DeGray S."/>
            <person name="DeMaso C."/>
            <person name="Dhargay N."/>
            <person name="Dooley K."/>
            <person name="Dooley E."/>
            <person name="Doricent M."/>
            <person name="Dorje P."/>
            <person name="Dorjee K."/>
            <person name="Dupes A."/>
            <person name="Elong R."/>
            <person name="Falk J."/>
            <person name="Farina A."/>
            <person name="Faro S."/>
            <person name="Ferguson D."/>
            <person name="Fisher S."/>
            <person name="Foley C.D."/>
            <person name="Franke A."/>
            <person name="Friedrich D."/>
            <person name="Gadbois L."/>
            <person name="Gearin G."/>
            <person name="Gearin C.R."/>
            <person name="Giannoukos G."/>
            <person name="Goode T."/>
            <person name="Graham J."/>
            <person name="Grandbois E."/>
            <person name="Grewal S."/>
            <person name="Gyaltsen K."/>
            <person name="Hafez N."/>
            <person name="Hagos B."/>
            <person name="Hall J."/>
            <person name="Henson C."/>
            <person name="Hollinger A."/>
            <person name="Honan T."/>
            <person name="Huard M.D."/>
            <person name="Hughes L."/>
            <person name="Hurhula B."/>
            <person name="Husby M.E."/>
            <person name="Kamat A."/>
            <person name="Kanga B."/>
            <person name="Kashin S."/>
            <person name="Khazanovich D."/>
            <person name="Kisner P."/>
            <person name="Lance K."/>
            <person name="Lara M."/>
            <person name="Lee W."/>
            <person name="Lennon N."/>
            <person name="Letendre F."/>
            <person name="LeVine R."/>
            <person name="Lipovsky A."/>
            <person name="Liu X."/>
            <person name="Liu J."/>
            <person name="Liu S."/>
            <person name="Lokyitsang T."/>
            <person name="Lokyitsang Y."/>
            <person name="Lubonja R."/>
            <person name="Lui A."/>
            <person name="MacDonald P."/>
            <person name="Magnisalis V."/>
            <person name="Maru K."/>
            <person name="Matthews C."/>
            <person name="McCusker W."/>
            <person name="McDonough S."/>
            <person name="Mehta T."/>
            <person name="Meldrim J."/>
            <person name="Meneus L."/>
            <person name="Mihai O."/>
            <person name="Mihalev A."/>
            <person name="Mihova T."/>
            <person name="Mittelman R."/>
            <person name="Mlenga V."/>
            <person name="Montmayeur A."/>
            <person name="Mulrain L."/>
            <person name="Navidi A."/>
            <person name="Naylor J."/>
            <person name="Negash T."/>
            <person name="Nguyen T."/>
            <person name="Nguyen N."/>
            <person name="Nicol R."/>
            <person name="Norbu C."/>
            <person name="Norbu N."/>
            <person name="Novod N."/>
            <person name="O'Neill B."/>
            <person name="Osman S."/>
            <person name="Markiewicz E."/>
            <person name="Oyono O.L."/>
            <person name="Patti C."/>
            <person name="Phunkhang P."/>
            <person name="Pierre F."/>
            <person name="Priest M."/>
            <person name="Raghuraman S."/>
            <person name="Rege F."/>
            <person name="Reyes R."/>
            <person name="Rise C."/>
            <person name="Rogov P."/>
            <person name="Ross K."/>
            <person name="Ryan E."/>
            <person name="Settipalli S."/>
            <person name="Shea T."/>
            <person name="Sherpa N."/>
            <person name="Shi L."/>
            <person name="Shih D."/>
            <person name="Sparrow T."/>
            <person name="Spaulding J."/>
            <person name="Stalker J."/>
            <person name="Stange-Thomann N."/>
            <person name="Stavropoulos S."/>
            <person name="Stone C."/>
            <person name="Strader C."/>
            <person name="Tesfaye S."/>
            <person name="Thomson T."/>
            <person name="Thoulutsang Y."/>
            <person name="Thoulutsang D."/>
            <person name="Topham K."/>
            <person name="Topping I."/>
            <person name="Tsamla T."/>
            <person name="Vassiliev H."/>
            <person name="Vo A."/>
            <person name="Wangchuk T."/>
            <person name="Wangdi T."/>
            <person name="Weiand M."/>
            <person name="Wilkinson J."/>
            <person name="Wilson A."/>
            <person name="Yadav S."/>
            <person name="Young G."/>
            <person name="Yu Q."/>
            <person name="Zembek L."/>
            <person name="Zhong D."/>
            <person name="Zimmer A."/>
            <person name="Zwirko Z."/>
            <person name="Jaffe D.B."/>
            <person name="Alvarez P."/>
            <person name="Brockman W."/>
            <person name="Butler J."/>
            <person name="Chin C."/>
            <person name="Gnerre S."/>
            <person name="Grabherr M."/>
            <person name="Kleber M."/>
            <person name="Mauceli E."/>
            <person name="MacCallum I."/>
        </authorList>
    </citation>
    <scope>NUCLEOTIDE SEQUENCE [LARGE SCALE GENOMIC DNA]</scope>
    <source>
        <strain evidence="13">Tucson 14024-0371.13</strain>
    </source>
</reference>
<dbReference type="GO" id="GO:0000981">
    <property type="term" value="F:DNA-binding transcription factor activity, RNA polymerase II-specific"/>
    <property type="evidence" value="ECO:0007669"/>
    <property type="project" value="EnsemblMetazoa"/>
</dbReference>
<feature type="compositionally biased region" description="Low complexity" evidence="9">
    <location>
        <begin position="414"/>
        <end position="425"/>
    </location>
</feature>
<dbReference type="InterPro" id="IPR036390">
    <property type="entry name" value="WH_DNA-bd_sf"/>
</dbReference>
<dbReference type="GO" id="GO:0045850">
    <property type="term" value="P:positive regulation of nurse cell apoptotic process"/>
    <property type="evidence" value="ECO:0007669"/>
    <property type="project" value="EnsemblMetazoa"/>
</dbReference>
<dbReference type="eggNOG" id="KOG2829">
    <property type="taxonomic scope" value="Eukaryota"/>
</dbReference>
<accession>B3MDQ9</accession>
<organism evidence="12 13">
    <name type="scientific">Drosophila ananassae</name>
    <name type="common">Fruit fly</name>
    <dbReference type="NCBI Taxonomy" id="7217"/>
    <lineage>
        <taxon>Eukaryota</taxon>
        <taxon>Metazoa</taxon>
        <taxon>Ecdysozoa</taxon>
        <taxon>Arthropoda</taxon>
        <taxon>Hexapoda</taxon>
        <taxon>Insecta</taxon>
        <taxon>Pterygota</taxon>
        <taxon>Neoptera</taxon>
        <taxon>Endopterygota</taxon>
        <taxon>Diptera</taxon>
        <taxon>Brachycera</taxon>
        <taxon>Muscomorpha</taxon>
        <taxon>Ephydroidea</taxon>
        <taxon>Drosophilidae</taxon>
        <taxon>Drosophila</taxon>
        <taxon>Sophophora</taxon>
    </lineage>
</organism>
<dbReference type="InterPro" id="IPR036388">
    <property type="entry name" value="WH-like_DNA-bd_sf"/>
</dbReference>
<dbReference type="GO" id="GO:0031523">
    <property type="term" value="C:Myb complex"/>
    <property type="evidence" value="ECO:0007669"/>
    <property type="project" value="EnsemblMetazoa"/>
</dbReference>
<keyword evidence="5 7" id="KW-0804">Transcription</keyword>
<feature type="compositionally biased region" description="Basic residues" evidence="9">
    <location>
        <begin position="157"/>
        <end position="167"/>
    </location>
</feature>
<dbReference type="Pfam" id="PF02319">
    <property type="entry name" value="WHD_E2F_TDP"/>
    <property type="match status" value="1"/>
</dbReference>
<dbReference type="PhylomeDB" id="B3MDQ9"/>
<dbReference type="OMA" id="NNPMKIK"/>
<evidence type="ECO:0000313" key="12">
    <source>
        <dbReference type="EMBL" id="EDV36444.1"/>
    </source>
</evidence>
<dbReference type="FunCoup" id="B3MDQ9">
    <property type="interactions" value="1540"/>
</dbReference>
<comment type="subcellular location">
    <subcellularLocation>
        <location evidence="1 7 8">Nucleus</location>
    </subcellularLocation>
</comment>
<dbReference type="SMART" id="SM01372">
    <property type="entry name" value="E2F_TDP"/>
    <property type="match status" value="1"/>
</dbReference>
<dbReference type="Gene3D" id="1.10.10.10">
    <property type="entry name" value="Winged helix-like DNA-binding domain superfamily/Winged helix DNA-binding domain"/>
    <property type="match status" value="1"/>
</dbReference>
<dbReference type="GO" id="GO:0008630">
    <property type="term" value="P:intrinsic apoptotic signaling pathway in response to DNA damage"/>
    <property type="evidence" value="ECO:0007669"/>
    <property type="project" value="EnsemblMetazoa"/>
</dbReference>
<dbReference type="InterPro" id="IPR003316">
    <property type="entry name" value="E2F_WHTH_DNA-bd_dom"/>
</dbReference>
<gene>
    <name evidence="12" type="primary">Dana\GF11948</name>
    <name evidence="12" type="synonym">dana_GLEANR_11963</name>
    <name evidence="12" type="ORF">GF11948</name>
</gene>
<dbReference type="GO" id="GO:0008069">
    <property type="term" value="P:dorsal/ventral axis specification, ovarian follicular epithelium"/>
    <property type="evidence" value="ECO:0007669"/>
    <property type="project" value="EnsemblMetazoa"/>
</dbReference>
<feature type="region of interest" description="Disordered" evidence="9">
    <location>
        <begin position="392"/>
        <end position="444"/>
    </location>
</feature>
<dbReference type="SMART" id="SM01138">
    <property type="entry name" value="DP"/>
    <property type="match status" value="1"/>
</dbReference>
<evidence type="ECO:0000313" key="13">
    <source>
        <dbReference type="Proteomes" id="UP000007801"/>
    </source>
</evidence>
<dbReference type="Gene3D" id="1.20.140.80">
    <property type="entry name" value="Transcription factor DP"/>
    <property type="match status" value="1"/>
</dbReference>